<evidence type="ECO:0000313" key="2">
    <source>
        <dbReference type="Proteomes" id="UP001225498"/>
    </source>
</evidence>
<dbReference type="AlphaFoldDB" id="A0AAI9G405"/>
<protein>
    <submittedName>
        <fullName evidence="1">Uncharacterized protein</fullName>
    </submittedName>
</protein>
<name>A0AAI9G405_STEMA</name>
<dbReference type="RefSeq" id="WP_049450260.1">
    <property type="nucleotide sequence ID" value="NZ_JAEDWP010000020.1"/>
</dbReference>
<accession>A0AAI9G405</accession>
<reference evidence="1" key="1">
    <citation type="submission" date="2023-08" db="EMBL/GenBank/DDBJ databases">
        <authorList>
            <consortium name="Clinical and Environmental Microbiology Branch: Whole genome sequencing antimicrobial resistance pathogens in the healthcare setting"/>
        </authorList>
    </citation>
    <scope>NUCLEOTIDE SEQUENCE</scope>
    <source>
        <strain evidence="1">2023CJ-00293</strain>
    </source>
</reference>
<gene>
    <name evidence="1" type="ORF">REH87_001300</name>
</gene>
<evidence type="ECO:0000313" key="1">
    <source>
        <dbReference type="EMBL" id="EKZ1926309.1"/>
    </source>
</evidence>
<sequence length="232" mass="26088">MTDQVEDQWKSSELLYEYICTKPGIDVRLKKSIDRIRSVCNEIAEEARRHKKLGGTFKRSPIFIAEVGRRCTETFGGPSAASIVRNRSKEPLKAIYIELRSEELRLDLRMPATADPSRSDDTAVAAYVRSLEQRLSVSEQMVIGLSQTLRGLRPVSLQQALISGTREGDSLDLVAGAQERPSDTEVSELIQKLLDERHLSRFGLRLDRSVFNSATGEELLSPEDVSTLQRLR</sequence>
<comment type="caution">
    <text evidence="1">The sequence shown here is derived from an EMBL/GenBank/DDBJ whole genome shotgun (WGS) entry which is preliminary data.</text>
</comment>
<proteinExistence type="predicted"/>
<organism evidence="1 2">
    <name type="scientific">Stenotrophomonas maltophilia</name>
    <name type="common">Pseudomonas maltophilia</name>
    <name type="synonym">Xanthomonas maltophilia</name>
    <dbReference type="NCBI Taxonomy" id="40324"/>
    <lineage>
        <taxon>Bacteria</taxon>
        <taxon>Pseudomonadati</taxon>
        <taxon>Pseudomonadota</taxon>
        <taxon>Gammaproteobacteria</taxon>
        <taxon>Lysobacterales</taxon>
        <taxon>Lysobacteraceae</taxon>
        <taxon>Stenotrophomonas</taxon>
        <taxon>Stenotrophomonas maltophilia group</taxon>
    </lineage>
</organism>
<dbReference type="EMBL" id="ABLTIR010000018">
    <property type="protein sequence ID" value="EKZ1926309.1"/>
    <property type="molecule type" value="Genomic_DNA"/>
</dbReference>
<dbReference type="Proteomes" id="UP001225498">
    <property type="component" value="Unassembled WGS sequence"/>
</dbReference>